<gene>
    <name evidence="1" type="ORF">M8744_00640</name>
</gene>
<accession>A0ACC5ZRI7</accession>
<evidence type="ECO:0000313" key="1">
    <source>
        <dbReference type="EMBL" id="MCM2560641.1"/>
    </source>
</evidence>
<dbReference type="Proteomes" id="UP001203036">
    <property type="component" value="Unassembled WGS sequence"/>
</dbReference>
<protein>
    <submittedName>
        <fullName evidence="1">DUF2927 domain-containing protein</fullName>
    </submittedName>
</protein>
<keyword evidence="2" id="KW-1185">Reference proteome</keyword>
<sequence length="217" mass="24320">MLMHALPAQATEFVQTEGRLNDDDFYRLVACGAAPDRPCTKPELRWQTRSPLRVALTRIDRAFLGGKQMRARAALIRALQYLNDAGAGFRLVQTDEPEIADIRIYLLDTDGSAPIENSGIEGIDGATIRGATVRIWWDTETRHITRATIVFSTNLPIAQYESAMLEEVTQALGFMTDIRNSAYDGLSIFSEDRNASKQLGPQDIMVLRRHYPPRGRP</sequence>
<evidence type="ECO:0000313" key="2">
    <source>
        <dbReference type="Proteomes" id="UP001203036"/>
    </source>
</evidence>
<proteinExistence type="predicted"/>
<reference evidence="1" key="1">
    <citation type="submission" date="2022-06" db="EMBL/GenBank/DDBJ databases">
        <title>Lutimaribacter sp. EGI FJ00013, a novel bacterium isolated from a salt lake sediment enrichment.</title>
        <authorList>
            <person name="Gao L."/>
            <person name="Fang B.-Z."/>
            <person name="Li W.-J."/>
        </authorList>
    </citation>
    <scope>NUCLEOTIDE SEQUENCE</scope>
    <source>
        <strain evidence="1">EGI FJ00013</strain>
    </source>
</reference>
<comment type="caution">
    <text evidence="1">The sequence shown here is derived from an EMBL/GenBank/DDBJ whole genome shotgun (WGS) entry which is preliminary data.</text>
</comment>
<organism evidence="1 2">
    <name type="scientific">Lutimaribacter degradans</name>
    <dbReference type="NCBI Taxonomy" id="2945989"/>
    <lineage>
        <taxon>Bacteria</taxon>
        <taxon>Pseudomonadati</taxon>
        <taxon>Pseudomonadota</taxon>
        <taxon>Alphaproteobacteria</taxon>
        <taxon>Rhodobacterales</taxon>
        <taxon>Roseobacteraceae</taxon>
        <taxon>Lutimaribacter</taxon>
    </lineage>
</organism>
<dbReference type="EMBL" id="JAMQGO010000001">
    <property type="protein sequence ID" value="MCM2560641.1"/>
    <property type="molecule type" value="Genomic_DNA"/>
</dbReference>
<name>A0ACC5ZRI7_9RHOB</name>